<dbReference type="AlphaFoldDB" id="A0A9P7Z4R0"/>
<dbReference type="OrthoDB" id="4325529at2759"/>
<name>A0A9P7Z4R0_9HELO</name>
<organism evidence="2 3">
    <name type="scientific">Calycina marina</name>
    <dbReference type="NCBI Taxonomy" id="1763456"/>
    <lineage>
        <taxon>Eukaryota</taxon>
        <taxon>Fungi</taxon>
        <taxon>Dikarya</taxon>
        <taxon>Ascomycota</taxon>
        <taxon>Pezizomycotina</taxon>
        <taxon>Leotiomycetes</taxon>
        <taxon>Helotiales</taxon>
        <taxon>Pezizellaceae</taxon>
        <taxon>Calycina</taxon>
    </lineage>
</organism>
<reference evidence="2" key="1">
    <citation type="journal article" date="2021" name="IMA Fungus">
        <title>Genomic characterization of three marine fungi, including Emericellopsis atlantica sp. nov. with signatures of a generalist lifestyle and marine biomass degradation.</title>
        <authorList>
            <person name="Hagestad O.C."/>
            <person name="Hou L."/>
            <person name="Andersen J.H."/>
            <person name="Hansen E.H."/>
            <person name="Altermark B."/>
            <person name="Li C."/>
            <person name="Kuhnert E."/>
            <person name="Cox R.J."/>
            <person name="Crous P.W."/>
            <person name="Spatafora J.W."/>
            <person name="Lail K."/>
            <person name="Amirebrahimi M."/>
            <person name="Lipzen A."/>
            <person name="Pangilinan J."/>
            <person name="Andreopoulos W."/>
            <person name="Hayes R.D."/>
            <person name="Ng V."/>
            <person name="Grigoriev I.V."/>
            <person name="Jackson S.A."/>
            <person name="Sutton T.D.S."/>
            <person name="Dobson A.D.W."/>
            <person name="Rama T."/>
        </authorList>
    </citation>
    <scope>NUCLEOTIDE SEQUENCE</scope>
    <source>
        <strain evidence="2">TRa3180A</strain>
    </source>
</reference>
<evidence type="ECO:0000259" key="1">
    <source>
        <dbReference type="Pfam" id="PF16787"/>
    </source>
</evidence>
<dbReference type="InterPro" id="IPR031872">
    <property type="entry name" value="NDC10_II"/>
</dbReference>
<feature type="domain" description="Ndc10" evidence="1">
    <location>
        <begin position="8"/>
        <end position="50"/>
    </location>
</feature>
<evidence type="ECO:0000313" key="2">
    <source>
        <dbReference type="EMBL" id="KAG9245543.1"/>
    </source>
</evidence>
<dbReference type="InterPro" id="IPR038279">
    <property type="entry name" value="Ndc10_dom2_sf"/>
</dbReference>
<dbReference type="Pfam" id="PF16787">
    <property type="entry name" value="NDC10_II"/>
    <property type="match status" value="1"/>
</dbReference>
<accession>A0A9P7Z4R0</accession>
<keyword evidence="3" id="KW-1185">Reference proteome</keyword>
<evidence type="ECO:0000313" key="3">
    <source>
        <dbReference type="Proteomes" id="UP000887226"/>
    </source>
</evidence>
<protein>
    <recommendedName>
        <fullName evidence="1">Ndc10 domain-containing protein</fullName>
    </recommendedName>
</protein>
<dbReference type="GO" id="GO:0003677">
    <property type="term" value="F:DNA binding"/>
    <property type="evidence" value="ECO:0007669"/>
    <property type="project" value="InterPro"/>
</dbReference>
<dbReference type="EMBL" id="MU253842">
    <property type="protein sequence ID" value="KAG9245543.1"/>
    <property type="molecule type" value="Genomic_DNA"/>
</dbReference>
<sequence length="93" mass="10278">MAVEPNIAAGGFITLLEKLREVFLQDAARLRQECPNHPMFKNVLFNHPEFELFAAALIAAEKILVADEDPHLVAIEKTIPAGSDRLRTLTGVL</sequence>
<proteinExistence type="predicted"/>
<gene>
    <name evidence="2" type="ORF">BJ878DRAFT_547728</name>
</gene>
<dbReference type="Proteomes" id="UP000887226">
    <property type="component" value="Unassembled WGS sequence"/>
</dbReference>
<comment type="caution">
    <text evidence="2">The sequence shown here is derived from an EMBL/GenBank/DDBJ whole genome shotgun (WGS) entry which is preliminary data.</text>
</comment>
<dbReference type="Gene3D" id="1.10.443.20">
    <property type="entry name" value="Centromere DNA-binding protein complex CBF3 subunit, domain 2"/>
    <property type="match status" value="1"/>
</dbReference>